<dbReference type="OrthoDB" id="7860049at2"/>
<organism evidence="1 2">
    <name type="scientific">Hyphomonas adhaerens MHS-3</name>
    <dbReference type="NCBI Taxonomy" id="1280949"/>
    <lineage>
        <taxon>Bacteria</taxon>
        <taxon>Pseudomonadati</taxon>
        <taxon>Pseudomonadota</taxon>
        <taxon>Alphaproteobacteria</taxon>
        <taxon>Hyphomonadales</taxon>
        <taxon>Hyphomonadaceae</taxon>
        <taxon>Hyphomonas</taxon>
    </lineage>
</organism>
<dbReference type="PATRIC" id="fig|1280949.3.peg.725"/>
<protein>
    <recommendedName>
        <fullName evidence="3">HEAT repeat domain-containing protein</fullName>
    </recommendedName>
</protein>
<dbReference type="AlphaFoldDB" id="A0A069E422"/>
<dbReference type="STRING" id="1280949.HAD_03545"/>
<dbReference type="eggNOG" id="ENOG5032XWM">
    <property type="taxonomic scope" value="Bacteria"/>
</dbReference>
<dbReference type="Proteomes" id="UP000027446">
    <property type="component" value="Unassembled WGS sequence"/>
</dbReference>
<evidence type="ECO:0008006" key="3">
    <source>
        <dbReference type="Google" id="ProtNLM"/>
    </source>
</evidence>
<keyword evidence="2" id="KW-1185">Reference proteome</keyword>
<evidence type="ECO:0000313" key="1">
    <source>
        <dbReference type="EMBL" id="KCZ84722.1"/>
    </source>
</evidence>
<name>A0A069E422_9PROT</name>
<comment type="caution">
    <text evidence="1">The sequence shown here is derived from an EMBL/GenBank/DDBJ whole genome shotgun (WGS) entry which is preliminary data.</text>
</comment>
<reference evidence="1 2" key="1">
    <citation type="journal article" date="2014" name="Antonie Van Leeuwenhoek">
        <title>Hyphomonas beringensis sp. nov. and Hyphomonas chukchiensis sp. nov., isolated from surface seawater of the Bering Sea and Chukchi Sea.</title>
        <authorList>
            <person name="Li C."/>
            <person name="Lai Q."/>
            <person name="Li G."/>
            <person name="Dong C."/>
            <person name="Wang J."/>
            <person name="Liao Y."/>
            <person name="Shao Z."/>
        </authorList>
    </citation>
    <scope>NUCLEOTIDE SEQUENCE [LARGE SCALE GENOMIC DNA]</scope>
    <source>
        <strain evidence="1 2">MHS-3</strain>
    </source>
</reference>
<dbReference type="EMBL" id="ARYH01000001">
    <property type="protein sequence ID" value="KCZ84722.1"/>
    <property type="molecule type" value="Genomic_DNA"/>
</dbReference>
<sequence length="173" mass="19119">MTEPHALRNQLAAFDRKSPSVLTEAAATYGSGETYFGMLADLSADEDDAVSSGATWLIKHHAENGEALAPDQCVTLANHLDRITAWDAQLHICQSARLLPYPDKVTDRLLTFARPLLAHRRPFLRAWSLDLLCHLAERDPGITAEAEKVLALAEEDPAASVRARARNLRKARR</sequence>
<dbReference type="RefSeq" id="WP_035569465.1">
    <property type="nucleotide sequence ID" value="NZ_ARYH01000001.1"/>
</dbReference>
<gene>
    <name evidence="1" type="ORF">HAD_03545</name>
</gene>
<proteinExistence type="predicted"/>
<evidence type="ECO:0000313" key="2">
    <source>
        <dbReference type="Proteomes" id="UP000027446"/>
    </source>
</evidence>
<accession>A0A069E422</accession>